<name>A0A9W9BWT0_9PLEO</name>
<dbReference type="EMBL" id="JAPEUV010000174">
    <property type="protein sequence ID" value="KAJ4330870.1"/>
    <property type="molecule type" value="Genomic_DNA"/>
</dbReference>
<feature type="region of interest" description="Disordered" evidence="1">
    <location>
        <begin position="168"/>
        <end position="193"/>
    </location>
</feature>
<keyword evidence="3" id="KW-1185">Reference proteome</keyword>
<dbReference type="AlphaFoldDB" id="A0A9W9BWT0"/>
<evidence type="ECO:0000313" key="3">
    <source>
        <dbReference type="Proteomes" id="UP001140562"/>
    </source>
</evidence>
<organism evidence="2 3">
    <name type="scientific">Didymella glomerata</name>
    <dbReference type="NCBI Taxonomy" id="749621"/>
    <lineage>
        <taxon>Eukaryota</taxon>
        <taxon>Fungi</taxon>
        <taxon>Dikarya</taxon>
        <taxon>Ascomycota</taxon>
        <taxon>Pezizomycotina</taxon>
        <taxon>Dothideomycetes</taxon>
        <taxon>Pleosporomycetidae</taxon>
        <taxon>Pleosporales</taxon>
        <taxon>Pleosporineae</taxon>
        <taxon>Didymellaceae</taxon>
        <taxon>Didymella</taxon>
    </lineage>
</organism>
<evidence type="ECO:0000313" key="2">
    <source>
        <dbReference type="EMBL" id="KAJ4330870.1"/>
    </source>
</evidence>
<reference evidence="2" key="1">
    <citation type="submission" date="2022-10" db="EMBL/GenBank/DDBJ databases">
        <title>Tapping the CABI collections for fungal endophytes: first genome assemblies for Collariella, Neodidymelliopsis, Ascochyta clinopodiicola, Didymella pomorum, Didymosphaeria variabile, Neocosmospora piperis and Neocucurbitaria cava.</title>
        <authorList>
            <person name="Hill R."/>
        </authorList>
    </citation>
    <scope>NUCLEOTIDE SEQUENCE</scope>
    <source>
        <strain evidence="2">IMI 360193</strain>
    </source>
</reference>
<comment type="caution">
    <text evidence="2">The sequence shown here is derived from an EMBL/GenBank/DDBJ whole genome shotgun (WGS) entry which is preliminary data.</text>
</comment>
<evidence type="ECO:0000256" key="1">
    <source>
        <dbReference type="SAM" id="MobiDB-lite"/>
    </source>
</evidence>
<accession>A0A9W9BWT0</accession>
<feature type="compositionally biased region" description="Basic and acidic residues" evidence="1">
    <location>
        <begin position="171"/>
        <end position="184"/>
    </location>
</feature>
<proteinExistence type="predicted"/>
<dbReference type="Proteomes" id="UP001140562">
    <property type="component" value="Unassembled WGS sequence"/>
</dbReference>
<protein>
    <submittedName>
        <fullName evidence="2">Uncharacterized protein</fullName>
    </submittedName>
</protein>
<dbReference type="OrthoDB" id="3769170at2759"/>
<sequence>MARYYASALTHDEKAALAEGQKNHNLKSWTAKDLILHKEAMKAIKPTNLYLGSDEQVCIIPVIVVTDGQKARTHKQQLYHKLHKSRVSSAPAVQQTTNGQITQERAQVLAASRTASSGGYFATKHRPVSYRPPYPSASGARVRSPLANEANHYQLRKDVTFDGILVPHRSGKGETYRKEQDAGSKKAKRNTGI</sequence>
<gene>
    <name evidence="2" type="ORF">N0V87_009632</name>
</gene>